<proteinExistence type="inferred from homology"/>
<evidence type="ECO:0000256" key="1">
    <source>
        <dbReference type="ARBA" id="ARBA00005495"/>
    </source>
</evidence>
<dbReference type="Pfam" id="PF04828">
    <property type="entry name" value="GFA"/>
    <property type="match status" value="1"/>
</dbReference>
<keyword evidence="4" id="KW-0456">Lyase</keyword>
<evidence type="ECO:0000256" key="2">
    <source>
        <dbReference type="ARBA" id="ARBA00022723"/>
    </source>
</evidence>
<keyword evidence="3" id="KW-0862">Zinc</keyword>
<dbReference type="AlphaFoldDB" id="A0A5C3M2A8"/>
<dbReference type="GO" id="GO:0016846">
    <property type="term" value="F:carbon-sulfur lyase activity"/>
    <property type="evidence" value="ECO:0007669"/>
    <property type="project" value="InterPro"/>
</dbReference>
<gene>
    <name evidence="6" type="ORF">BDQ12DRAFT_698155</name>
</gene>
<dbReference type="PANTHER" id="PTHR33337">
    <property type="entry name" value="GFA DOMAIN-CONTAINING PROTEIN"/>
    <property type="match status" value="1"/>
</dbReference>
<dbReference type="Gene3D" id="3.90.1590.10">
    <property type="entry name" value="glutathione-dependent formaldehyde- activating enzyme (gfa)"/>
    <property type="match status" value="1"/>
</dbReference>
<keyword evidence="2" id="KW-0479">Metal-binding</keyword>
<dbReference type="SUPFAM" id="SSF51316">
    <property type="entry name" value="Mss4-like"/>
    <property type="match status" value="1"/>
</dbReference>
<evidence type="ECO:0000256" key="4">
    <source>
        <dbReference type="ARBA" id="ARBA00023239"/>
    </source>
</evidence>
<evidence type="ECO:0000256" key="3">
    <source>
        <dbReference type="ARBA" id="ARBA00022833"/>
    </source>
</evidence>
<dbReference type="PANTHER" id="PTHR33337:SF39">
    <property type="entry name" value="DUF636 DOMAIN PROTEIN (AFU_ORTHOLOGUE AFUA_6G11530)"/>
    <property type="match status" value="1"/>
</dbReference>
<dbReference type="OrthoDB" id="9985472at2759"/>
<protein>
    <submittedName>
        <fullName evidence="6">DUF636 domain-containing protein</fullName>
    </submittedName>
</protein>
<evidence type="ECO:0000313" key="7">
    <source>
        <dbReference type="Proteomes" id="UP000308652"/>
    </source>
</evidence>
<accession>A0A5C3M2A8</accession>
<dbReference type="InterPro" id="IPR006913">
    <property type="entry name" value="CENP-V/GFA"/>
</dbReference>
<comment type="similarity">
    <text evidence="1">Belongs to the Gfa family.</text>
</comment>
<dbReference type="InterPro" id="IPR011057">
    <property type="entry name" value="Mss4-like_sf"/>
</dbReference>
<reference evidence="6 7" key="1">
    <citation type="journal article" date="2019" name="Nat. Ecol. Evol.">
        <title>Megaphylogeny resolves global patterns of mushroom evolution.</title>
        <authorList>
            <person name="Varga T."/>
            <person name="Krizsan K."/>
            <person name="Foldi C."/>
            <person name="Dima B."/>
            <person name="Sanchez-Garcia M."/>
            <person name="Sanchez-Ramirez S."/>
            <person name="Szollosi G.J."/>
            <person name="Szarkandi J.G."/>
            <person name="Papp V."/>
            <person name="Albert L."/>
            <person name="Andreopoulos W."/>
            <person name="Angelini C."/>
            <person name="Antonin V."/>
            <person name="Barry K.W."/>
            <person name="Bougher N.L."/>
            <person name="Buchanan P."/>
            <person name="Buyck B."/>
            <person name="Bense V."/>
            <person name="Catcheside P."/>
            <person name="Chovatia M."/>
            <person name="Cooper J."/>
            <person name="Damon W."/>
            <person name="Desjardin D."/>
            <person name="Finy P."/>
            <person name="Geml J."/>
            <person name="Haridas S."/>
            <person name="Hughes K."/>
            <person name="Justo A."/>
            <person name="Karasinski D."/>
            <person name="Kautmanova I."/>
            <person name="Kiss B."/>
            <person name="Kocsube S."/>
            <person name="Kotiranta H."/>
            <person name="LaButti K.M."/>
            <person name="Lechner B.E."/>
            <person name="Liimatainen K."/>
            <person name="Lipzen A."/>
            <person name="Lukacs Z."/>
            <person name="Mihaltcheva S."/>
            <person name="Morgado L.N."/>
            <person name="Niskanen T."/>
            <person name="Noordeloos M.E."/>
            <person name="Ohm R.A."/>
            <person name="Ortiz-Santana B."/>
            <person name="Ovrebo C."/>
            <person name="Racz N."/>
            <person name="Riley R."/>
            <person name="Savchenko A."/>
            <person name="Shiryaev A."/>
            <person name="Soop K."/>
            <person name="Spirin V."/>
            <person name="Szebenyi C."/>
            <person name="Tomsovsky M."/>
            <person name="Tulloss R.E."/>
            <person name="Uehling J."/>
            <person name="Grigoriev I.V."/>
            <person name="Vagvolgyi C."/>
            <person name="Papp T."/>
            <person name="Martin F.M."/>
            <person name="Miettinen O."/>
            <person name="Hibbett D.S."/>
            <person name="Nagy L.G."/>
        </authorList>
    </citation>
    <scope>NUCLEOTIDE SEQUENCE [LARGE SCALE GENOMIC DNA]</scope>
    <source>
        <strain evidence="6 7">CBS 166.37</strain>
    </source>
</reference>
<keyword evidence="7" id="KW-1185">Reference proteome</keyword>
<name>A0A5C3M2A8_9AGAR</name>
<dbReference type="EMBL" id="ML213599">
    <property type="protein sequence ID" value="TFK39504.1"/>
    <property type="molecule type" value="Genomic_DNA"/>
</dbReference>
<dbReference type="Proteomes" id="UP000308652">
    <property type="component" value="Unassembled WGS sequence"/>
</dbReference>
<dbReference type="GO" id="GO:0046872">
    <property type="term" value="F:metal ion binding"/>
    <property type="evidence" value="ECO:0007669"/>
    <property type="project" value="UniProtKB-KW"/>
</dbReference>
<dbReference type="STRING" id="68775.A0A5C3M2A8"/>
<sequence>MAENINNTYHGQCLCKNVQFQLDGEPFQYVICHCKNCKRSSGSSFLPNAMFKPFQLRIVQGEDTLEKYADRDTLSGNIITRIFCRKCGSSLFVKPAKEGIIIVYPGSLTSVTEWVPRKEIHIDDKYSWVKEINFRAKHPSKL</sequence>
<dbReference type="PROSITE" id="PS51891">
    <property type="entry name" value="CENP_V_GFA"/>
    <property type="match status" value="1"/>
</dbReference>
<organism evidence="6 7">
    <name type="scientific">Crucibulum laeve</name>
    <dbReference type="NCBI Taxonomy" id="68775"/>
    <lineage>
        <taxon>Eukaryota</taxon>
        <taxon>Fungi</taxon>
        <taxon>Dikarya</taxon>
        <taxon>Basidiomycota</taxon>
        <taxon>Agaricomycotina</taxon>
        <taxon>Agaricomycetes</taxon>
        <taxon>Agaricomycetidae</taxon>
        <taxon>Agaricales</taxon>
        <taxon>Agaricineae</taxon>
        <taxon>Nidulariaceae</taxon>
        <taxon>Crucibulum</taxon>
    </lineage>
</organism>
<evidence type="ECO:0000313" key="6">
    <source>
        <dbReference type="EMBL" id="TFK39504.1"/>
    </source>
</evidence>
<feature type="domain" description="CENP-V/GFA" evidence="5">
    <location>
        <begin position="9"/>
        <end position="115"/>
    </location>
</feature>
<evidence type="ECO:0000259" key="5">
    <source>
        <dbReference type="PROSITE" id="PS51891"/>
    </source>
</evidence>